<evidence type="ECO:0000256" key="7">
    <source>
        <dbReference type="ARBA" id="ARBA00023163"/>
    </source>
</evidence>
<feature type="binding site" evidence="8">
    <location>
        <position position="10"/>
    </location>
    <ligand>
        <name>Zn(2+)</name>
        <dbReference type="ChEBI" id="CHEBI:29105"/>
    </ligand>
</feature>
<dbReference type="GO" id="GO:0003899">
    <property type="term" value="F:DNA-directed RNA polymerase activity"/>
    <property type="evidence" value="ECO:0007669"/>
    <property type="project" value="UniProtKB-UniRule"/>
</dbReference>
<dbReference type="SUPFAM" id="SSF46924">
    <property type="entry name" value="RNA polymerase subunit RPB10"/>
    <property type="match status" value="1"/>
</dbReference>
<protein>
    <recommendedName>
        <fullName evidence="8">DNA-directed RNA polymerase subunit Rpo10</fullName>
        <ecNumber evidence="8">2.7.7.6</ecNumber>
    </recommendedName>
    <alternativeName>
        <fullName evidence="8">DNA-directed RNA polymerase subunit N</fullName>
    </alternativeName>
</protein>
<accession>E1QSA3</accession>
<dbReference type="EC" id="2.7.7.6" evidence="8"/>
<dbReference type="OrthoDB" id="371754at2157"/>
<keyword evidence="1 8" id="KW-0240">DNA-directed RNA polymerase</keyword>
<comment type="similarity">
    <text evidence="8">Belongs to the archaeal Rpo10/eukaryotic RPB10 RNA polymerase subunit family.</text>
</comment>
<feature type="binding site" evidence="8">
    <location>
        <position position="7"/>
    </location>
    <ligand>
        <name>Zn(2+)</name>
        <dbReference type="ChEBI" id="CHEBI:29105"/>
    </ligand>
</feature>
<dbReference type="GO" id="GO:0003677">
    <property type="term" value="F:DNA binding"/>
    <property type="evidence" value="ECO:0007669"/>
    <property type="project" value="InterPro"/>
</dbReference>
<dbReference type="RefSeq" id="WP_013335221.1">
    <property type="nucleotide sequence ID" value="NC_014537.1"/>
</dbReference>
<dbReference type="EMBL" id="CP002100">
    <property type="protein sequence ID" value="ADN49496.1"/>
    <property type="molecule type" value="Genomic_DNA"/>
</dbReference>
<sequence>MIVPIRCWTCGRPLGHLWEPFKQRVLNGENPEKVLNDLGVTRYCCRRTLLAHIELIDRVLEYSKIESE</sequence>
<name>E1QSA3_VULDI</name>
<keyword evidence="5 8" id="KW-0479">Metal-binding</keyword>
<comment type="subunit">
    <text evidence="8">Part of the RNA polymerase complex.</text>
</comment>
<gene>
    <name evidence="8" type="primary">rpo10</name>
    <name evidence="8" type="synonym">rpoN</name>
    <name evidence="9" type="ordered locus">Vdis_0081</name>
</gene>
<keyword evidence="7 8" id="KW-0804">Transcription</keyword>
<feature type="binding site" evidence="8">
    <location>
        <position position="45"/>
    </location>
    <ligand>
        <name>Zn(2+)</name>
        <dbReference type="ChEBI" id="CHEBI:29105"/>
    </ligand>
</feature>
<comment type="catalytic activity">
    <reaction evidence="8">
        <text>RNA(n) + a ribonucleoside 5'-triphosphate = RNA(n+1) + diphosphate</text>
        <dbReference type="Rhea" id="RHEA:21248"/>
        <dbReference type="Rhea" id="RHEA-COMP:14527"/>
        <dbReference type="Rhea" id="RHEA-COMP:17342"/>
        <dbReference type="ChEBI" id="CHEBI:33019"/>
        <dbReference type="ChEBI" id="CHEBI:61557"/>
        <dbReference type="ChEBI" id="CHEBI:140395"/>
        <dbReference type="EC" id="2.7.7.6"/>
    </reaction>
</comment>
<feature type="binding site" evidence="8">
    <location>
        <position position="44"/>
    </location>
    <ligand>
        <name>Zn(2+)</name>
        <dbReference type="ChEBI" id="CHEBI:29105"/>
    </ligand>
</feature>
<dbReference type="PIRSF" id="PIRSF005653">
    <property type="entry name" value="RNA_pol_N/8_sub"/>
    <property type="match status" value="1"/>
</dbReference>
<dbReference type="GO" id="GO:0008270">
    <property type="term" value="F:zinc ion binding"/>
    <property type="evidence" value="ECO:0007669"/>
    <property type="project" value="UniProtKB-UniRule"/>
</dbReference>
<dbReference type="PANTHER" id="PTHR23431:SF3">
    <property type="entry name" value="DNA-DIRECTED RNA POLYMERASES I, II, AND III SUBUNIT RPABC5"/>
    <property type="match status" value="1"/>
</dbReference>
<dbReference type="Pfam" id="PF01194">
    <property type="entry name" value="RNA_pol_N"/>
    <property type="match status" value="1"/>
</dbReference>
<evidence type="ECO:0000256" key="8">
    <source>
        <dbReference type="HAMAP-Rule" id="MF_00250"/>
    </source>
</evidence>
<reference evidence="10" key="2">
    <citation type="journal article" date="2010" name="Stand. Genomic Sci.">
        <title>Complete genome sequence of Vulcanisaeta distributa type strain (IC-017T).</title>
        <authorList>
            <person name="Mavromatis K."/>
            <person name="Sikorski J."/>
            <person name="Pabst E."/>
            <person name="Teshima H."/>
            <person name="Lapidus A."/>
            <person name="Lucas S."/>
            <person name="Nolan M."/>
            <person name="Glavina Del Rio T."/>
            <person name="Cheng J."/>
            <person name="Bruce D."/>
            <person name="Goodwin L."/>
            <person name="Pitluck S."/>
            <person name="Liolios K."/>
            <person name="Ivanova N."/>
            <person name="Mikhailova N."/>
            <person name="Pati A."/>
            <person name="Chen A."/>
            <person name="Palaniappan K."/>
            <person name="Land M."/>
            <person name="Hauser L."/>
            <person name="Chang Y."/>
            <person name="Jeffries C."/>
            <person name="Rohde M."/>
            <person name="Spring S."/>
            <person name="Goker M."/>
            <person name="Wirth R."/>
            <person name="Woyke T."/>
            <person name="Bristow J."/>
            <person name="Eisen J."/>
            <person name="Markowitz V."/>
            <person name="Hugenholtz P."/>
            <person name="Klenk H."/>
            <person name="Kyrpides N."/>
        </authorList>
    </citation>
    <scope>NUCLEOTIDE SEQUENCE [LARGE SCALE GENOMIC DNA]</scope>
    <source>
        <strain evidence="10">DSM 14429 / JCM 11212 / NBRC 100878 / IC-017</strain>
    </source>
</reference>
<evidence type="ECO:0000256" key="5">
    <source>
        <dbReference type="ARBA" id="ARBA00022723"/>
    </source>
</evidence>
<dbReference type="STRING" id="572478.Vdis_0081"/>
<dbReference type="eggNOG" id="arCOG04244">
    <property type="taxonomic scope" value="Archaea"/>
</dbReference>
<evidence type="ECO:0000313" key="9">
    <source>
        <dbReference type="EMBL" id="ADN49496.1"/>
    </source>
</evidence>
<dbReference type="Proteomes" id="UP000006681">
    <property type="component" value="Chromosome"/>
</dbReference>
<dbReference type="FunFam" id="1.10.10.60:FF:000024">
    <property type="entry name" value="DNA-directed RNA polymerases I, II, and III subunit"/>
    <property type="match status" value="1"/>
</dbReference>
<dbReference type="KEGG" id="vdi:Vdis_0081"/>
<reference evidence="9 10" key="1">
    <citation type="journal article" date="2010" name="Stand. Genomic Sci.">
        <title>Complete genome sequence of Vulcanisaeta distributa type strain (IC-017).</title>
        <authorList>
            <person name="Mavromatis K."/>
            <person name="Sikorski J."/>
            <person name="Pabst E."/>
            <person name="Teshima H."/>
            <person name="Lapidus A."/>
            <person name="Lucas S."/>
            <person name="Nolan M."/>
            <person name="Glavina Del Rio T."/>
            <person name="Cheng J.F."/>
            <person name="Bruce D."/>
            <person name="Goodwin L."/>
            <person name="Pitluck S."/>
            <person name="Liolios K."/>
            <person name="Ivanova N."/>
            <person name="Mikhailova N."/>
            <person name="Pati A."/>
            <person name="Chen A."/>
            <person name="Palaniappan K."/>
            <person name="Land M."/>
            <person name="Hauser L."/>
            <person name="Chang Y.J."/>
            <person name="Jeffries C.D."/>
            <person name="Rohde M."/>
            <person name="Spring S."/>
            <person name="Goker M."/>
            <person name="Wirth R."/>
            <person name="Woyke T."/>
            <person name="Bristow J."/>
            <person name="Eisen J.A."/>
            <person name="Markowitz V."/>
            <person name="Hugenholtz P."/>
            <person name="Klenk H.P."/>
            <person name="Kyrpides N.C."/>
        </authorList>
    </citation>
    <scope>NUCLEOTIDE SEQUENCE [LARGE SCALE GENOMIC DNA]</scope>
    <source>
        <strain evidence="10">DSM 14429 / JCM 11212 / NBRC 100878 / IC-017</strain>
    </source>
</reference>
<dbReference type="InterPro" id="IPR000268">
    <property type="entry name" value="RPABC5/Rpb10"/>
</dbReference>
<keyword evidence="4 8" id="KW-0548">Nucleotidyltransferase</keyword>
<evidence type="ECO:0000256" key="1">
    <source>
        <dbReference type="ARBA" id="ARBA00022478"/>
    </source>
</evidence>
<comment type="subcellular location">
    <subcellularLocation>
        <location evidence="8">Cytoplasm</location>
    </subcellularLocation>
</comment>
<proteinExistence type="inferred from homology"/>
<evidence type="ECO:0000256" key="2">
    <source>
        <dbReference type="ARBA" id="ARBA00022490"/>
    </source>
</evidence>
<keyword evidence="6 8" id="KW-0862">Zinc</keyword>
<dbReference type="HAMAP" id="MF_00250">
    <property type="entry name" value="RNApol_arch_Rpo10"/>
    <property type="match status" value="1"/>
</dbReference>
<dbReference type="PANTHER" id="PTHR23431">
    <property type="entry name" value="DNA-DIRECTED RNA POLYMERASES I, II, AND III SUBUNIT RPABC5 FAMILY MEMBER"/>
    <property type="match status" value="1"/>
</dbReference>
<evidence type="ECO:0000256" key="6">
    <source>
        <dbReference type="ARBA" id="ARBA00022833"/>
    </source>
</evidence>
<dbReference type="GeneID" id="9750996"/>
<dbReference type="GO" id="GO:0005737">
    <property type="term" value="C:cytoplasm"/>
    <property type="evidence" value="ECO:0007669"/>
    <property type="project" value="UniProtKB-SubCell"/>
</dbReference>
<dbReference type="GO" id="GO:0006351">
    <property type="term" value="P:DNA-templated transcription"/>
    <property type="evidence" value="ECO:0007669"/>
    <property type="project" value="UniProtKB-UniRule"/>
</dbReference>
<dbReference type="NCBIfam" id="NF003089">
    <property type="entry name" value="PRK04016.1"/>
    <property type="match status" value="1"/>
</dbReference>
<dbReference type="AlphaFoldDB" id="E1QSA3"/>
<dbReference type="HOGENOM" id="CLU_143122_1_1_2"/>
<keyword evidence="2 8" id="KW-0963">Cytoplasm</keyword>
<dbReference type="GO" id="GO:0000428">
    <property type="term" value="C:DNA-directed RNA polymerase complex"/>
    <property type="evidence" value="ECO:0007669"/>
    <property type="project" value="UniProtKB-KW"/>
</dbReference>
<dbReference type="InterPro" id="IPR023580">
    <property type="entry name" value="RNA_pol_su_RPB10"/>
</dbReference>
<keyword evidence="3 8" id="KW-0808">Transferase</keyword>
<evidence type="ECO:0000256" key="3">
    <source>
        <dbReference type="ARBA" id="ARBA00022679"/>
    </source>
</evidence>
<keyword evidence="10" id="KW-1185">Reference proteome</keyword>
<organism evidence="9 10">
    <name type="scientific">Vulcanisaeta distributa (strain DSM 14429 / JCM 11212 / NBRC 100878 / IC-017)</name>
    <dbReference type="NCBI Taxonomy" id="572478"/>
    <lineage>
        <taxon>Archaea</taxon>
        <taxon>Thermoproteota</taxon>
        <taxon>Thermoprotei</taxon>
        <taxon>Thermoproteales</taxon>
        <taxon>Thermoproteaceae</taxon>
        <taxon>Vulcanisaeta</taxon>
    </lineage>
</organism>
<comment type="cofactor">
    <cofactor evidence="8">
        <name>Zn(2+)</name>
        <dbReference type="ChEBI" id="CHEBI:29105"/>
    </cofactor>
    <text evidence="8">Binds 1 zinc ion.</text>
</comment>
<evidence type="ECO:0000256" key="4">
    <source>
        <dbReference type="ARBA" id="ARBA00022695"/>
    </source>
</evidence>
<dbReference type="Gene3D" id="1.10.10.60">
    <property type="entry name" value="Homeodomain-like"/>
    <property type="match status" value="1"/>
</dbReference>
<evidence type="ECO:0000313" key="10">
    <source>
        <dbReference type="Proteomes" id="UP000006681"/>
    </source>
</evidence>
<comment type="function">
    <text evidence="8">DNA-dependent RNA polymerase (RNAP) catalyzes the transcription of DNA into RNA using the four ribonucleoside triphosphates as substrates.</text>
</comment>